<evidence type="ECO:0000313" key="1">
    <source>
        <dbReference type="EMBL" id="KAK2636836.1"/>
    </source>
</evidence>
<proteinExistence type="predicted"/>
<accession>A0AAD9TIW8</accession>
<dbReference type="Proteomes" id="UP001280121">
    <property type="component" value="Unassembled WGS sequence"/>
</dbReference>
<dbReference type="EMBL" id="JANJYI010000009">
    <property type="protein sequence ID" value="KAK2636836.1"/>
    <property type="molecule type" value="Genomic_DNA"/>
</dbReference>
<gene>
    <name evidence="1" type="ORF">Ddye_031628</name>
</gene>
<reference evidence="1" key="1">
    <citation type="journal article" date="2023" name="Plant J.">
        <title>Genome sequences and population genomics provide insights into the demographic history, inbreeding, and mutation load of two 'living fossil' tree species of Dipteronia.</title>
        <authorList>
            <person name="Feng Y."/>
            <person name="Comes H.P."/>
            <person name="Chen J."/>
            <person name="Zhu S."/>
            <person name="Lu R."/>
            <person name="Zhang X."/>
            <person name="Li P."/>
            <person name="Qiu J."/>
            <person name="Olsen K.M."/>
            <person name="Qiu Y."/>
        </authorList>
    </citation>
    <scope>NUCLEOTIDE SEQUENCE</scope>
    <source>
        <strain evidence="1">KIB01</strain>
    </source>
</reference>
<keyword evidence="2" id="KW-1185">Reference proteome</keyword>
<name>A0AAD9TIW8_9ROSI</name>
<organism evidence="1 2">
    <name type="scientific">Dipteronia dyeriana</name>
    <dbReference type="NCBI Taxonomy" id="168575"/>
    <lineage>
        <taxon>Eukaryota</taxon>
        <taxon>Viridiplantae</taxon>
        <taxon>Streptophyta</taxon>
        <taxon>Embryophyta</taxon>
        <taxon>Tracheophyta</taxon>
        <taxon>Spermatophyta</taxon>
        <taxon>Magnoliopsida</taxon>
        <taxon>eudicotyledons</taxon>
        <taxon>Gunneridae</taxon>
        <taxon>Pentapetalae</taxon>
        <taxon>rosids</taxon>
        <taxon>malvids</taxon>
        <taxon>Sapindales</taxon>
        <taxon>Sapindaceae</taxon>
        <taxon>Hippocastanoideae</taxon>
        <taxon>Acereae</taxon>
        <taxon>Dipteronia</taxon>
    </lineage>
</organism>
<evidence type="ECO:0000313" key="2">
    <source>
        <dbReference type="Proteomes" id="UP001280121"/>
    </source>
</evidence>
<protein>
    <submittedName>
        <fullName evidence="1">Uncharacterized protein</fullName>
    </submittedName>
</protein>
<comment type="caution">
    <text evidence="1">The sequence shown here is derived from an EMBL/GenBank/DDBJ whole genome shotgun (WGS) entry which is preliminary data.</text>
</comment>
<sequence>MCRCVSPSVVTQTLVFSIVISRRSRMMFALLLTPLLINLAHDTIVGFCDFVGRNANLLGVWLTVDDVANAVLFLASSEASNKCKSFSSSFRCSQPHQVTYLRRPMFVEHNLRLGSNPDDHFN</sequence>
<dbReference type="AlphaFoldDB" id="A0AAD9TIW8"/>